<evidence type="ECO:0000256" key="1">
    <source>
        <dbReference type="SAM" id="SignalP"/>
    </source>
</evidence>
<proteinExistence type="predicted"/>
<evidence type="ECO:0000313" key="2">
    <source>
        <dbReference type="EMBL" id="KAJ7229872.1"/>
    </source>
</evidence>
<evidence type="ECO:0000313" key="3">
    <source>
        <dbReference type="EMBL" id="KAJ7229874.1"/>
    </source>
</evidence>
<name>A0AAD6YV19_9AGAR</name>
<accession>A0AAD6YV19</accession>
<dbReference type="EMBL" id="JARJCW010000001">
    <property type="protein sequence ID" value="KAJ7229872.1"/>
    <property type="molecule type" value="Genomic_DNA"/>
</dbReference>
<sequence>MFNSKALLASTLAALVSFTVASPAKPSPDAGTTVTACTGSFGIGCLPISVSFGVCTNLNDALNKETTSVQIPDGLICTFFEGLGCSDAQISLQQGIWDFRTTNPFFNKQASSLNCSPQ</sequence>
<comment type="caution">
    <text evidence="3">The sequence shown here is derived from an EMBL/GenBank/DDBJ whole genome shotgun (WGS) entry which is preliminary data.</text>
</comment>
<organism evidence="3 4">
    <name type="scientific">Mycena pura</name>
    <dbReference type="NCBI Taxonomy" id="153505"/>
    <lineage>
        <taxon>Eukaryota</taxon>
        <taxon>Fungi</taxon>
        <taxon>Dikarya</taxon>
        <taxon>Basidiomycota</taxon>
        <taxon>Agaricomycotina</taxon>
        <taxon>Agaricomycetes</taxon>
        <taxon>Agaricomycetidae</taxon>
        <taxon>Agaricales</taxon>
        <taxon>Marasmiineae</taxon>
        <taxon>Mycenaceae</taxon>
        <taxon>Mycena</taxon>
    </lineage>
</organism>
<dbReference type="AlphaFoldDB" id="A0AAD6YV19"/>
<protein>
    <recommendedName>
        <fullName evidence="5">Hydrophobin</fullName>
    </recommendedName>
</protein>
<evidence type="ECO:0008006" key="5">
    <source>
        <dbReference type="Google" id="ProtNLM"/>
    </source>
</evidence>
<feature type="signal peptide" evidence="1">
    <location>
        <begin position="1"/>
        <end position="21"/>
    </location>
</feature>
<evidence type="ECO:0000313" key="4">
    <source>
        <dbReference type="Proteomes" id="UP001219525"/>
    </source>
</evidence>
<dbReference type="Proteomes" id="UP001219525">
    <property type="component" value="Unassembled WGS sequence"/>
</dbReference>
<feature type="chain" id="PRO_5042441815" description="Hydrophobin" evidence="1">
    <location>
        <begin position="22"/>
        <end position="118"/>
    </location>
</feature>
<reference evidence="3" key="1">
    <citation type="submission" date="2023-03" db="EMBL/GenBank/DDBJ databases">
        <title>Massive genome expansion in bonnet fungi (Mycena s.s.) driven by repeated elements and novel gene families across ecological guilds.</title>
        <authorList>
            <consortium name="Lawrence Berkeley National Laboratory"/>
            <person name="Harder C.B."/>
            <person name="Miyauchi S."/>
            <person name="Viragh M."/>
            <person name="Kuo A."/>
            <person name="Thoen E."/>
            <person name="Andreopoulos B."/>
            <person name="Lu D."/>
            <person name="Skrede I."/>
            <person name="Drula E."/>
            <person name="Henrissat B."/>
            <person name="Morin E."/>
            <person name="Kohler A."/>
            <person name="Barry K."/>
            <person name="LaButti K."/>
            <person name="Morin E."/>
            <person name="Salamov A."/>
            <person name="Lipzen A."/>
            <person name="Mereny Z."/>
            <person name="Hegedus B."/>
            <person name="Baldrian P."/>
            <person name="Stursova M."/>
            <person name="Weitz H."/>
            <person name="Taylor A."/>
            <person name="Grigoriev I.V."/>
            <person name="Nagy L.G."/>
            <person name="Martin F."/>
            <person name="Kauserud H."/>
        </authorList>
    </citation>
    <scope>NUCLEOTIDE SEQUENCE</scope>
    <source>
        <strain evidence="3">9144</strain>
    </source>
</reference>
<keyword evidence="4" id="KW-1185">Reference proteome</keyword>
<keyword evidence="1" id="KW-0732">Signal</keyword>
<gene>
    <name evidence="3" type="ORF">GGX14DRAFT_383830</name>
    <name evidence="2" type="ORF">GGX14DRAFT_553376</name>
</gene>
<dbReference type="EMBL" id="JARJCW010000001">
    <property type="protein sequence ID" value="KAJ7229874.1"/>
    <property type="molecule type" value="Genomic_DNA"/>
</dbReference>